<evidence type="ECO:0000313" key="1">
    <source>
        <dbReference type="EMBL" id="GMH63357.1"/>
    </source>
</evidence>
<evidence type="ECO:0000313" key="2">
    <source>
        <dbReference type="Proteomes" id="UP001165082"/>
    </source>
</evidence>
<protein>
    <submittedName>
        <fullName evidence="1">Uncharacterized protein</fullName>
    </submittedName>
</protein>
<organism evidence="1 2">
    <name type="scientific">Triparma retinervis</name>
    <dbReference type="NCBI Taxonomy" id="2557542"/>
    <lineage>
        <taxon>Eukaryota</taxon>
        <taxon>Sar</taxon>
        <taxon>Stramenopiles</taxon>
        <taxon>Ochrophyta</taxon>
        <taxon>Bolidophyceae</taxon>
        <taxon>Parmales</taxon>
        <taxon>Triparmaceae</taxon>
        <taxon>Triparma</taxon>
    </lineage>
</organism>
<reference evidence="1" key="1">
    <citation type="submission" date="2022-07" db="EMBL/GenBank/DDBJ databases">
        <title>Genome analysis of Parmales, a sister group of diatoms, reveals the evolutionary specialization of diatoms from phago-mixotrophs to photoautotrophs.</title>
        <authorList>
            <person name="Ban H."/>
            <person name="Sato S."/>
            <person name="Yoshikawa S."/>
            <person name="Kazumasa Y."/>
            <person name="Nakamura Y."/>
            <person name="Ichinomiya M."/>
            <person name="Saitoh K."/>
            <person name="Sato N."/>
            <person name="Blanc-Mathieu R."/>
            <person name="Endo H."/>
            <person name="Kuwata A."/>
            <person name="Ogata H."/>
        </authorList>
    </citation>
    <scope>NUCLEOTIDE SEQUENCE</scope>
</reference>
<feature type="non-terminal residue" evidence="1">
    <location>
        <position position="1"/>
    </location>
</feature>
<sequence>MWVRMDDFHPITFGRKVAMIILSLLLENSCILYDYYDPT</sequence>
<proteinExistence type="predicted"/>
<dbReference type="AlphaFoldDB" id="A0A9W6ZZT9"/>
<accession>A0A9W6ZZT9</accession>
<comment type="caution">
    <text evidence="1">The sequence shown here is derived from an EMBL/GenBank/DDBJ whole genome shotgun (WGS) entry which is preliminary data.</text>
</comment>
<dbReference type="EMBL" id="BRXZ01001135">
    <property type="protein sequence ID" value="GMH63357.1"/>
    <property type="molecule type" value="Genomic_DNA"/>
</dbReference>
<name>A0A9W6ZZT9_9STRA</name>
<keyword evidence="2" id="KW-1185">Reference proteome</keyword>
<gene>
    <name evidence="1" type="ORF">TrRE_jg8276</name>
</gene>
<dbReference type="Proteomes" id="UP001165082">
    <property type="component" value="Unassembled WGS sequence"/>
</dbReference>